<evidence type="ECO:0000256" key="9">
    <source>
        <dbReference type="HAMAP-Rule" id="MF_01010"/>
    </source>
</evidence>
<evidence type="ECO:0000256" key="5">
    <source>
        <dbReference type="ARBA" id="ARBA00022691"/>
    </source>
</evidence>
<comment type="catalytic activity">
    <reaction evidence="9">
        <text>uridine(1939) in 23S rRNA + S-adenosyl-L-methionine = 5-methyluridine(1939) in 23S rRNA + S-adenosyl-L-homocysteine + H(+)</text>
        <dbReference type="Rhea" id="RHEA:42908"/>
        <dbReference type="Rhea" id="RHEA-COMP:10278"/>
        <dbReference type="Rhea" id="RHEA-COMP:10279"/>
        <dbReference type="ChEBI" id="CHEBI:15378"/>
        <dbReference type="ChEBI" id="CHEBI:57856"/>
        <dbReference type="ChEBI" id="CHEBI:59789"/>
        <dbReference type="ChEBI" id="CHEBI:65315"/>
        <dbReference type="ChEBI" id="CHEBI:74447"/>
        <dbReference type="EC" id="2.1.1.190"/>
    </reaction>
</comment>
<comment type="function">
    <text evidence="9">Catalyzes the formation of 5-methyl-uridine at position 1939 (m5U1939) in 23S rRNA.</text>
</comment>
<evidence type="ECO:0000256" key="6">
    <source>
        <dbReference type="ARBA" id="ARBA00022723"/>
    </source>
</evidence>
<dbReference type="PROSITE" id="PS01230">
    <property type="entry name" value="TRMA_1"/>
    <property type="match status" value="1"/>
</dbReference>
<accession>A0AAU8A3Z2</accession>
<evidence type="ECO:0000256" key="11">
    <source>
        <dbReference type="PROSITE-ProRule" id="PRU10015"/>
    </source>
</evidence>
<dbReference type="EC" id="2.1.1.190" evidence="9"/>
<dbReference type="GO" id="GO:0070475">
    <property type="term" value="P:rRNA base methylation"/>
    <property type="evidence" value="ECO:0007669"/>
    <property type="project" value="TreeGrafter"/>
</dbReference>
<evidence type="ECO:0000256" key="8">
    <source>
        <dbReference type="ARBA" id="ARBA00023014"/>
    </source>
</evidence>
<dbReference type="AlphaFoldDB" id="A0AAU8A3Z2"/>
<dbReference type="PROSITE" id="PS51687">
    <property type="entry name" value="SAM_MT_RNA_M5U"/>
    <property type="match status" value="1"/>
</dbReference>
<dbReference type="PROSITE" id="PS01231">
    <property type="entry name" value="TRMA_2"/>
    <property type="match status" value="1"/>
</dbReference>
<feature type="binding site" evidence="9 10">
    <location>
        <position position="341"/>
    </location>
    <ligand>
        <name>S-adenosyl-L-methionine</name>
        <dbReference type="ChEBI" id="CHEBI:59789"/>
    </ligand>
</feature>
<dbReference type="InterPro" id="IPR030391">
    <property type="entry name" value="MeTrfase_TrmA_CS"/>
</dbReference>
<dbReference type="PANTHER" id="PTHR11061:SF49">
    <property type="entry name" value="23S RRNA (URACIL(1939)-C(5))-METHYLTRANSFERASE RLMD"/>
    <property type="match status" value="1"/>
</dbReference>
<protein>
    <recommendedName>
        <fullName evidence="9">23S rRNA (uracil(1939)-C(5))-methyltransferase RlmD</fullName>
        <ecNumber evidence="9">2.1.1.190</ecNumber>
    </recommendedName>
    <alternativeName>
        <fullName evidence="9">23S rRNA(m5U1939)-methyltransferase</fullName>
    </alternativeName>
</protein>
<dbReference type="SUPFAM" id="SSF53335">
    <property type="entry name" value="S-adenosyl-L-methionine-dependent methyltransferases"/>
    <property type="match status" value="1"/>
</dbReference>
<keyword evidence="8 9" id="KW-0411">Iron-sulfur</keyword>
<dbReference type="NCBIfam" id="TIGR00479">
    <property type="entry name" value="rumA"/>
    <property type="match status" value="1"/>
</dbReference>
<dbReference type="InterPro" id="IPR001566">
    <property type="entry name" value="23S_rRNA_MeTrfase_RlmD"/>
</dbReference>
<dbReference type="SUPFAM" id="SSF50249">
    <property type="entry name" value="Nucleic acid-binding proteins"/>
    <property type="match status" value="1"/>
</dbReference>
<name>A0AAU8A3Z2_9BURK</name>
<keyword evidence="2 9" id="KW-0698">rRNA processing</keyword>
<evidence type="ECO:0000256" key="2">
    <source>
        <dbReference type="ARBA" id="ARBA00022552"/>
    </source>
</evidence>
<feature type="binding site" evidence="9">
    <location>
        <position position="325"/>
    </location>
    <ligand>
        <name>S-adenosyl-L-methionine</name>
        <dbReference type="ChEBI" id="CHEBI:59789"/>
    </ligand>
</feature>
<dbReference type="InterPro" id="IPR030390">
    <property type="entry name" value="MeTrfase_TrmA_AS"/>
</dbReference>
<feature type="binding site" evidence="9">
    <location>
        <position position="369"/>
    </location>
    <ligand>
        <name>S-adenosyl-L-methionine</name>
        <dbReference type="ChEBI" id="CHEBI:59789"/>
    </ligand>
</feature>
<dbReference type="Gene3D" id="2.40.50.1070">
    <property type="match status" value="1"/>
</dbReference>
<feature type="binding site" evidence="9">
    <location>
        <position position="173"/>
    </location>
    <ligand>
        <name>[4Fe-4S] cluster</name>
        <dbReference type="ChEBI" id="CHEBI:49883"/>
    </ligand>
</feature>
<dbReference type="PANTHER" id="PTHR11061">
    <property type="entry name" value="RNA M5U METHYLTRANSFERASE"/>
    <property type="match status" value="1"/>
</dbReference>
<evidence type="ECO:0000256" key="7">
    <source>
        <dbReference type="ARBA" id="ARBA00023004"/>
    </source>
</evidence>
<dbReference type="GO" id="GO:0051539">
    <property type="term" value="F:4 iron, 4 sulfur cluster binding"/>
    <property type="evidence" value="ECO:0007669"/>
    <property type="project" value="UniProtKB-KW"/>
</dbReference>
<feature type="active site" description="Nucleophile" evidence="9 10">
    <location>
        <position position="420"/>
    </location>
</feature>
<dbReference type="NCBIfam" id="NF009639">
    <property type="entry name" value="PRK13168.1"/>
    <property type="match status" value="1"/>
</dbReference>
<sequence>MTRTPRLISHQESPVVIVEALDLDAQGITRLSDENGQPGKVVFIRGALPTEHVTYILTRDKARFAKAKLQRLIKPAVYRTQPKCKVFGICGGCSMQHLDFAAQIAIKQRVLEDDLWHIGRLKAEEIMRPIAGPAWEYRHRGRLSVIDRSIKKGTVLVGFHEHHSAYVADMSACEVIPKTISELLIPLRELVGSLSIRDRVPQIEFAVGDSPNTHEDRTKKHIALVIRHLLPLTKTDLDTLENFAKQHELGILLQAGGPETAKPFYPSEQQMLYRLPEFEIEMPFLPTDFTQVNHAVNQVLVSKALSLLEIKSNERIIDLFCGIGNFTLPIATQAKEVLGIEGSAILSKRAMQNAMHNRLEQNTRFQESNLFETTATDIASWGKADKWLIDPPREGAMEICKAMHDLPKDHYPKRIVYVSCNPKTLARDAAILCHELNYRLSKAGIINMFPHTSHIESIAVFDLGQ</sequence>
<dbReference type="RefSeq" id="WP_353439648.1">
    <property type="nucleotide sequence ID" value="NZ_CP099959.1"/>
</dbReference>
<feature type="binding site" evidence="9">
    <location>
        <position position="90"/>
    </location>
    <ligand>
        <name>[4Fe-4S] cluster</name>
        <dbReference type="ChEBI" id="CHEBI:49883"/>
    </ligand>
</feature>
<feature type="binding site" evidence="9 10">
    <location>
        <position position="320"/>
    </location>
    <ligand>
        <name>S-adenosyl-L-methionine</name>
        <dbReference type="ChEBI" id="CHEBI:59789"/>
    </ligand>
</feature>
<keyword evidence="1 9" id="KW-0004">4Fe-4S</keyword>
<keyword evidence="7 9" id="KW-0408">Iron</keyword>
<evidence type="ECO:0000256" key="10">
    <source>
        <dbReference type="PROSITE-ProRule" id="PRU01024"/>
    </source>
</evidence>
<feature type="binding site" evidence="9 10">
    <location>
        <position position="390"/>
    </location>
    <ligand>
        <name>S-adenosyl-L-methionine</name>
        <dbReference type="ChEBI" id="CHEBI:59789"/>
    </ligand>
</feature>
<feature type="binding site" evidence="9">
    <location>
        <position position="84"/>
    </location>
    <ligand>
        <name>[4Fe-4S] cluster</name>
        <dbReference type="ChEBI" id="CHEBI:49883"/>
    </ligand>
</feature>
<proteinExistence type="inferred from homology"/>
<dbReference type="GO" id="GO:0005506">
    <property type="term" value="F:iron ion binding"/>
    <property type="evidence" value="ECO:0007669"/>
    <property type="project" value="UniProtKB-UniRule"/>
</dbReference>
<keyword evidence="3 9" id="KW-0489">Methyltransferase</keyword>
<feature type="active site" evidence="11">
    <location>
        <position position="420"/>
    </location>
</feature>
<dbReference type="HAMAP" id="MF_01010">
    <property type="entry name" value="23SrRNA_methyltr_RlmD"/>
    <property type="match status" value="1"/>
</dbReference>
<evidence type="ECO:0000256" key="3">
    <source>
        <dbReference type="ARBA" id="ARBA00022603"/>
    </source>
</evidence>
<dbReference type="EMBL" id="CP099959">
    <property type="protein sequence ID" value="XCC58419.1"/>
    <property type="molecule type" value="Genomic_DNA"/>
</dbReference>
<comment type="similarity">
    <text evidence="9">Belongs to the class I-like SAM-binding methyltransferase superfamily. RNA M5U methyltransferase family. RlmD subfamily.</text>
</comment>
<keyword evidence="4 9" id="KW-0808">Transferase</keyword>
<evidence type="ECO:0000313" key="12">
    <source>
        <dbReference type="EMBL" id="XCC58419.1"/>
    </source>
</evidence>
<feature type="binding site" evidence="9 10">
    <location>
        <position position="291"/>
    </location>
    <ligand>
        <name>S-adenosyl-L-methionine</name>
        <dbReference type="ChEBI" id="CHEBI:59789"/>
    </ligand>
</feature>
<dbReference type="Pfam" id="PF05958">
    <property type="entry name" value="tRNA_U5-meth_tr"/>
    <property type="match status" value="1"/>
</dbReference>
<dbReference type="CDD" id="cd02440">
    <property type="entry name" value="AdoMet_MTases"/>
    <property type="match status" value="1"/>
</dbReference>
<dbReference type="Gene3D" id="3.40.50.150">
    <property type="entry name" value="Vaccinia Virus protein VP39"/>
    <property type="match status" value="1"/>
</dbReference>
<feature type="binding site" evidence="9">
    <location>
        <position position="93"/>
    </location>
    <ligand>
        <name>[4Fe-4S] cluster</name>
        <dbReference type="ChEBI" id="CHEBI:49883"/>
    </ligand>
</feature>
<dbReference type="GO" id="GO:0070041">
    <property type="term" value="F:rRNA (uridine-C5-)-methyltransferase activity"/>
    <property type="evidence" value="ECO:0007669"/>
    <property type="project" value="UniProtKB-UniRule"/>
</dbReference>
<dbReference type="InterPro" id="IPR010280">
    <property type="entry name" value="U5_MeTrfase_fam"/>
</dbReference>
<organism evidence="12">
    <name type="scientific">Polynucleobacter sp. UK-FUSCHL-C3</name>
    <dbReference type="NCBI Taxonomy" id="2955208"/>
    <lineage>
        <taxon>Bacteria</taxon>
        <taxon>Pseudomonadati</taxon>
        <taxon>Pseudomonadota</taxon>
        <taxon>Betaproteobacteria</taxon>
        <taxon>Burkholderiales</taxon>
        <taxon>Burkholderiaceae</taxon>
        <taxon>Polynucleobacter</taxon>
    </lineage>
</organism>
<keyword evidence="6 9" id="KW-0479">Metal-binding</keyword>
<dbReference type="InterPro" id="IPR029063">
    <property type="entry name" value="SAM-dependent_MTases_sf"/>
</dbReference>
<dbReference type="InterPro" id="IPR012340">
    <property type="entry name" value="NA-bd_OB-fold"/>
</dbReference>
<evidence type="ECO:0000256" key="1">
    <source>
        <dbReference type="ARBA" id="ARBA00022485"/>
    </source>
</evidence>
<reference evidence="12" key="1">
    <citation type="submission" date="2022-06" db="EMBL/GenBank/DDBJ databases">
        <title>New Polynucleobacter species.</title>
        <authorList>
            <person name="Hahn M.W."/>
        </authorList>
    </citation>
    <scope>NUCLEOTIDE SEQUENCE</scope>
    <source>
        <strain evidence="12">UK-FUSCHL-C3</strain>
    </source>
</reference>
<evidence type="ECO:0000256" key="4">
    <source>
        <dbReference type="ARBA" id="ARBA00022679"/>
    </source>
</evidence>
<dbReference type="Gene3D" id="2.40.50.140">
    <property type="entry name" value="Nucleic acid-binding proteins"/>
    <property type="match status" value="1"/>
</dbReference>
<keyword evidence="5 9" id="KW-0949">S-adenosyl-L-methionine</keyword>
<dbReference type="GO" id="GO:0003723">
    <property type="term" value="F:RNA binding"/>
    <property type="evidence" value="ECO:0007669"/>
    <property type="project" value="InterPro"/>
</dbReference>
<gene>
    <name evidence="9 12" type="primary">rlmD</name>
    <name evidence="12" type="ORF">NKE59_03780</name>
</gene>